<dbReference type="FunFam" id="1.10.10.10:FF:000017">
    <property type="entry name" value="transcription factor RFX3 isoform X1"/>
    <property type="match status" value="1"/>
</dbReference>
<accession>A0A6A4SKE5</accession>
<keyword evidence="11" id="KW-0804">Transcription</keyword>
<dbReference type="InterPro" id="IPR003150">
    <property type="entry name" value="DNA-bd_RFX"/>
</dbReference>
<evidence type="ECO:0000313" key="20">
    <source>
        <dbReference type="Proteomes" id="UP000438429"/>
    </source>
</evidence>
<evidence type="ECO:0000256" key="13">
    <source>
        <dbReference type="ARBA" id="ARBA00040859"/>
    </source>
</evidence>
<dbReference type="SMART" id="SM00355">
    <property type="entry name" value="ZnF_C2H2"/>
    <property type="match status" value="4"/>
</dbReference>
<feature type="compositionally biased region" description="Acidic residues" evidence="16">
    <location>
        <begin position="1263"/>
        <end position="1273"/>
    </location>
</feature>
<feature type="region of interest" description="Disordered" evidence="16">
    <location>
        <begin position="1253"/>
        <end position="1283"/>
    </location>
</feature>
<feature type="domain" description="RFX-type winged-helix" evidence="18">
    <location>
        <begin position="766"/>
        <end position="841"/>
    </location>
</feature>
<evidence type="ECO:0000259" key="17">
    <source>
        <dbReference type="PROSITE" id="PS50157"/>
    </source>
</evidence>
<dbReference type="SUPFAM" id="SSF46785">
    <property type="entry name" value="Winged helix' DNA-binding domain"/>
    <property type="match status" value="1"/>
</dbReference>
<name>A0A6A4SKE5_SCOMX</name>
<evidence type="ECO:0000259" key="18">
    <source>
        <dbReference type="PROSITE" id="PS51526"/>
    </source>
</evidence>
<feature type="domain" description="C2H2-type" evidence="17">
    <location>
        <begin position="463"/>
        <end position="490"/>
    </location>
</feature>
<keyword evidence="8" id="KW-0862">Zinc</keyword>
<dbReference type="Pfam" id="PF02257">
    <property type="entry name" value="RFX_DNA_binding"/>
    <property type="match status" value="1"/>
</dbReference>
<gene>
    <name evidence="19" type="ORF">F2P81_016029</name>
</gene>
<dbReference type="Gene3D" id="1.10.10.10">
    <property type="entry name" value="Winged helix-like DNA-binding domain superfamily/Winged helix DNA-binding domain"/>
    <property type="match status" value="1"/>
</dbReference>
<evidence type="ECO:0000256" key="9">
    <source>
        <dbReference type="ARBA" id="ARBA00023015"/>
    </source>
</evidence>
<evidence type="ECO:0000256" key="7">
    <source>
        <dbReference type="ARBA" id="ARBA00022782"/>
    </source>
</evidence>
<dbReference type="GO" id="GO:0000981">
    <property type="term" value="F:DNA-binding transcription factor activity, RNA polymerase II-specific"/>
    <property type="evidence" value="ECO:0007669"/>
    <property type="project" value="TreeGrafter"/>
</dbReference>
<dbReference type="Pfam" id="PF04589">
    <property type="entry name" value="RFX1_trans_act"/>
    <property type="match status" value="1"/>
</dbReference>
<dbReference type="Pfam" id="PF00096">
    <property type="entry name" value="zf-C2H2"/>
    <property type="match status" value="1"/>
</dbReference>
<evidence type="ECO:0000256" key="4">
    <source>
        <dbReference type="ARBA" id="ARBA00022723"/>
    </source>
</evidence>
<comment type="subcellular location">
    <subcellularLocation>
        <location evidence="1">Nucleus</location>
    </subcellularLocation>
</comment>
<evidence type="ECO:0000256" key="8">
    <source>
        <dbReference type="ARBA" id="ARBA00022833"/>
    </source>
</evidence>
<dbReference type="PANTHER" id="PTHR12619">
    <property type="entry name" value="RFX TRANSCRIPTION FACTOR FAMILY"/>
    <property type="match status" value="1"/>
</dbReference>
<dbReference type="EMBL" id="VEVO01000014">
    <property type="protein sequence ID" value="KAF0031474.1"/>
    <property type="molecule type" value="Genomic_DNA"/>
</dbReference>
<feature type="compositionally biased region" description="Polar residues" evidence="16">
    <location>
        <begin position="155"/>
        <end position="171"/>
    </location>
</feature>
<comment type="caution">
    <text evidence="19">The sequence shown here is derived from an EMBL/GenBank/DDBJ whole genome shotgun (WGS) entry which is preliminary data.</text>
</comment>
<dbReference type="InterPro" id="IPR036236">
    <property type="entry name" value="Znf_C2H2_sf"/>
</dbReference>
<dbReference type="InterPro" id="IPR036388">
    <property type="entry name" value="WH-like_DNA-bd_sf"/>
</dbReference>
<dbReference type="InterPro" id="IPR036390">
    <property type="entry name" value="WH_DNA-bd_sf"/>
</dbReference>
<dbReference type="InterPro" id="IPR007668">
    <property type="entry name" value="RFX1_trans_act"/>
</dbReference>
<evidence type="ECO:0000256" key="10">
    <source>
        <dbReference type="ARBA" id="ARBA00023125"/>
    </source>
</evidence>
<dbReference type="GO" id="GO:0005634">
    <property type="term" value="C:nucleus"/>
    <property type="evidence" value="ECO:0007669"/>
    <property type="project" value="UniProtKB-SubCell"/>
</dbReference>
<dbReference type="PANTHER" id="PTHR12619:SF20">
    <property type="entry name" value="TRANSCRIPTION FACTOR RFX3"/>
    <property type="match status" value="1"/>
</dbReference>
<dbReference type="InterPro" id="IPR013087">
    <property type="entry name" value="Znf_C2H2_type"/>
</dbReference>
<dbReference type="FunFam" id="3.30.160.60:FF:000036">
    <property type="entry name" value="GLI family zinc finger 3"/>
    <property type="match status" value="1"/>
</dbReference>
<evidence type="ECO:0000313" key="19">
    <source>
        <dbReference type="EMBL" id="KAF0031474.1"/>
    </source>
</evidence>
<dbReference type="Gene3D" id="3.30.160.60">
    <property type="entry name" value="Classic Zinc Finger"/>
    <property type="match status" value="4"/>
</dbReference>
<keyword evidence="7" id="KW-0221">Differentiation</keyword>
<feature type="domain" description="C2H2-type" evidence="17">
    <location>
        <begin position="424"/>
        <end position="454"/>
    </location>
</feature>
<dbReference type="InterPro" id="IPR056436">
    <property type="entry name" value="Znf-C2H2_ZIC1-5/GLI1-3-like"/>
</dbReference>
<dbReference type="FunFam" id="3.30.160.60:FF:000031">
    <property type="entry name" value="GLI family zinc finger 3"/>
    <property type="match status" value="1"/>
</dbReference>
<dbReference type="PROSITE" id="PS00028">
    <property type="entry name" value="ZINC_FINGER_C2H2_1"/>
    <property type="match status" value="3"/>
</dbReference>
<keyword evidence="5" id="KW-0677">Repeat</keyword>
<feature type="domain" description="C2H2-type" evidence="17">
    <location>
        <begin position="521"/>
        <end position="550"/>
    </location>
</feature>
<organism evidence="19 20">
    <name type="scientific">Scophthalmus maximus</name>
    <name type="common">Turbot</name>
    <name type="synonym">Psetta maxima</name>
    <dbReference type="NCBI Taxonomy" id="52904"/>
    <lineage>
        <taxon>Eukaryota</taxon>
        <taxon>Metazoa</taxon>
        <taxon>Chordata</taxon>
        <taxon>Craniata</taxon>
        <taxon>Vertebrata</taxon>
        <taxon>Euteleostomi</taxon>
        <taxon>Actinopterygii</taxon>
        <taxon>Neopterygii</taxon>
        <taxon>Teleostei</taxon>
        <taxon>Neoteleostei</taxon>
        <taxon>Acanthomorphata</taxon>
        <taxon>Carangaria</taxon>
        <taxon>Pleuronectiformes</taxon>
        <taxon>Pleuronectoidei</taxon>
        <taxon>Scophthalmidae</taxon>
        <taxon>Scophthalmus</taxon>
    </lineage>
</organism>
<reference evidence="19 20" key="1">
    <citation type="submission" date="2019-06" db="EMBL/GenBank/DDBJ databases">
        <title>Draft genomes of female and male turbot (Scophthalmus maximus).</title>
        <authorList>
            <person name="Xu H."/>
            <person name="Xu X.-W."/>
            <person name="Shao C."/>
            <person name="Chen S."/>
        </authorList>
    </citation>
    <scope>NUCLEOTIDE SEQUENCE [LARGE SCALE GENOMIC DNA]</scope>
    <source>
        <strain evidence="19">Ysfricsl-2016a</strain>
        <tissue evidence="19">Blood</tissue>
    </source>
</reference>
<dbReference type="FunFam" id="3.30.160.60:FF:000048">
    <property type="entry name" value="GLI family zinc finger 3"/>
    <property type="match status" value="1"/>
</dbReference>
<dbReference type="InterPro" id="IPR057321">
    <property type="entry name" value="RFX1-4/6/8-like_BCD"/>
</dbReference>
<evidence type="ECO:0000256" key="6">
    <source>
        <dbReference type="ARBA" id="ARBA00022771"/>
    </source>
</evidence>
<evidence type="ECO:0000256" key="15">
    <source>
        <dbReference type="PROSITE-ProRule" id="PRU00042"/>
    </source>
</evidence>
<feature type="domain" description="C2H2-type" evidence="17">
    <location>
        <begin position="491"/>
        <end position="520"/>
    </location>
</feature>
<dbReference type="SUPFAM" id="SSF57667">
    <property type="entry name" value="beta-beta-alpha zinc fingers"/>
    <property type="match status" value="3"/>
</dbReference>
<keyword evidence="3" id="KW-0678">Repressor</keyword>
<feature type="region of interest" description="Disordered" evidence="16">
    <location>
        <begin position="874"/>
        <end position="893"/>
    </location>
</feature>
<dbReference type="GO" id="GO:0000978">
    <property type="term" value="F:RNA polymerase II cis-regulatory region sequence-specific DNA binding"/>
    <property type="evidence" value="ECO:0007669"/>
    <property type="project" value="TreeGrafter"/>
</dbReference>
<keyword evidence="2" id="KW-0217">Developmental protein</keyword>
<keyword evidence="12" id="KW-0539">Nucleus</keyword>
<evidence type="ECO:0000256" key="5">
    <source>
        <dbReference type="ARBA" id="ARBA00022737"/>
    </source>
</evidence>
<keyword evidence="10" id="KW-0238">DNA-binding</keyword>
<dbReference type="PROSITE" id="PS51526">
    <property type="entry name" value="RFX_DBD"/>
    <property type="match status" value="1"/>
</dbReference>
<evidence type="ECO:0000256" key="11">
    <source>
        <dbReference type="ARBA" id="ARBA00023163"/>
    </source>
</evidence>
<evidence type="ECO:0000256" key="1">
    <source>
        <dbReference type="ARBA" id="ARBA00004123"/>
    </source>
</evidence>
<keyword evidence="6 15" id="KW-0863">Zinc-finger</keyword>
<dbReference type="Pfam" id="PF25340">
    <property type="entry name" value="BCD_RFX"/>
    <property type="match status" value="1"/>
</dbReference>
<feature type="compositionally biased region" description="Low complexity" evidence="16">
    <location>
        <begin position="172"/>
        <end position="185"/>
    </location>
</feature>
<dbReference type="PROSITE" id="PS50157">
    <property type="entry name" value="ZINC_FINGER_C2H2_2"/>
    <property type="match status" value="4"/>
</dbReference>
<protein>
    <recommendedName>
        <fullName evidence="13">Transcription factor RFX3</fullName>
    </recommendedName>
    <alternativeName>
        <fullName evidence="14">Regulatory factor X 3</fullName>
    </alternativeName>
</protein>
<dbReference type="Proteomes" id="UP000438429">
    <property type="component" value="Unassembled WGS sequence"/>
</dbReference>
<feature type="region of interest" description="Disordered" evidence="16">
    <location>
        <begin position="154"/>
        <end position="185"/>
    </location>
</feature>
<evidence type="ECO:0000256" key="12">
    <source>
        <dbReference type="ARBA" id="ARBA00023242"/>
    </source>
</evidence>
<evidence type="ECO:0000256" key="16">
    <source>
        <dbReference type="SAM" id="MobiDB-lite"/>
    </source>
</evidence>
<evidence type="ECO:0000256" key="14">
    <source>
        <dbReference type="ARBA" id="ARBA00042137"/>
    </source>
</evidence>
<dbReference type="InterPro" id="IPR039779">
    <property type="entry name" value="RFX-like"/>
</dbReference>
<keyword evidence="4" id="KW-0479">Metal-binding</keyword>
<dbReference type="FunFam" id="3.30.160.60:FF:000453">
    <property type="entry name" value="GLIS family zinc finger 3"/>
    <property type="match status" value="1"/>
</dbReference>
<evidence type="ECO:0000256" key="2">
    <source>
        <dbReference type="ARBA" id="ARBA00022473"/>
    </source>
</evidence>
<dbReference type="GO" id="GO:0030154">
    <property type="term" value="P:cell differentiation"/>
    <property type="evidence" value="ECO:0007669"/>
    <property type="project" value="UniProtKB-KW"/>
</dbReference>
<keyword evidence="9" id="KW-0805">Transcription regulation</keyword>
<proteinExistence type="predicted"/>
<evidence type="ECO:0000256" key="3">
    <source>
        <dbReference type="ARBA" id="ARBA00022491"/>
    </source>
</evidence>
<dbReference type="Pfam" id="PF23561">
    <property type="entry name" value="zf-C2H2_15"/>
    <property type="match status" value="1"/>
</dbReference>
<sequence>MHCTSATLNLLVTETAEDNQRRKNDVLRMPCYVTFDHVRILYTWEPVYLRSADAVINRRKMDSGTPITNSETNTTADPPGVTRITFTARRTGAATFILMCYFGRSVCDNSNNRSLLSRESLASTTLSLFETQSVFSGKHDWPYGYRVLPPLGPPQCSTQASEGGEQLSASPGTAMSGTTMSGGTSHSASLPSYLFAGEAGSPRASRAKKRALSMSPLSDVMGTDFNSIIRTSPTSLVAYINGSRSSPASRSTLSPVQSEGYGHFLGVRGRCIPHVHPYSMPGSSRALVPQTDCGLMQVLEEGGVLESQMANMVVEQQCLPEEGGALEKTSETRSQTANNLPTPLQLQPALLTTVHEAATPQGPPPPYHSHQHIHLSRRHCKMKSLSQDPLTQASMLPPRHGVSFLPQIPMLEEEEGELEDYGAHCCKWSDCSAVYDQKEELVRHIEKLHVDQRKAEDFTCYWADCPRNYKPFNARYKLLIHMRVHSGEKPNKCTFDGCKKAFSRLENLKIHLRSHTGEKPYLCQHPGCHKAFSNSSDRAKHQRTHLDTMNKYTASSCNHVHIIVFVIYVPQLLHRDTTHPAILTWSCCAPYKIFTGAMQTPEAGADSNATVPLQTTVPVQPTSSTQQTVQQVQHVYPAQVQYVEENSGVYTNGNIRTYSYSEPQLYSQNSGGSYFDTQGSSSQVTTVVTSHGMTNNGGGGSGGMSMGLAGGQVISSSSGSYLMDSAGPHPATQTARASPATIEMAIETLQKSEGLSSQRSSLLNSHLQWLLDNYETAEGVSLPRSTLYNHYLRHCQEQKLDPVNAASFGKLIRSIFMGLRTRRLGTRGNSKYHYYGIRVKPDSPLNRLQEDMQYMALRQQPVQQKQRFKPVQKFDAGSGENYSGGGQHQPGAAEQTVIAQSQHHQQFLDASRALPDFVELDLGHSNTENISPEDVKGLQSLYREHCEAILDVVVNLQFSLIEKLWQTFWRYSPPDSVEGATVTENSSISEIEARLPRSQLMVLCRNDAVLKWMSTCDHLMYQALVEILIPDVLRPIPSALTQAIRNFAKSLEGWLNNAMNAIPQRMIQTKIAAVSAFAQTLRRYTSLNHLAQAARAVLQNTSQINQMLSDLNRVDFANVQEQASWVCQCEEGVVQHLEQDFKATLQQQSSLEQWAAWLENVVTQVLKPYEHRPSFPRAARQFLLKWSFYSSMVIRDLTLRSAASFGSFHLIRLLYDEYMFYLVEHRVAQATGETPIGVMGEFDSLNTLSLSNLDKDETSGMDSDLDEDTEDSGEPLAKRDKSEHEVIQVIQVGALEDGSHPVVGVVQPGVLHSLPQPPQDHTEHILTPSAGTPNIRHCSTTGNTYASV</sequence>
<dbReference type="GO" id="GO:0008270">
    <property type="term" value="F:zinc ion binding"/>
    <property type="evidence" value="ECO:0007669"/>
    <property type="project" value="UniProtKB-KW"/>
</dbReference>